<dbReference type="EMBL" id="CP081297">
    <property type="protein sequence ID" value="QZD87630.1"/>
    <property type="molecule type" value="Genomic_DNA"/>
</dbReference>
<comment type="cofactor">
    <cofactor evidence="1">
        <name>Zn(2+)</name>
        <dbReference type="ChEBI" id="CHEBI:29105"/>
    </cofactor>
</comment>
<proteinExistence type="predicted"/>
<dbReference type="PANTHER" id="PTHR37326">
    <property type="entry name" value="BLL3975 PROTEIN"/>
    <property type="match status" value="1"/>
</dbReference>
<keyword evidence="2" id="KW-0479">Metal-binding</keyword>
<dbReference type="SUPFAM" id="SSF53187">
    <property type="entry name" value="Zn-dependent exopeptidases"/>
    <property type="match status" value="1"/>
</dbReference>
<evidence type="ECO:0000256" key="3">
    <source>
        <dbReference type="ARBA" id="ARBA00022801"/>
    </source>
</evidence>
<keyword evidence="8" id="KW-1185">Reference proteome</keyword>
<accession>A0ABX8ZF39</accession>
<reference evidence="7 8" key="1">
    <citation type="submission" date="2021-08" db="EMBL/GenBank/DDBJ databases">
        <title>Comparative Genomics Analysis of the Genus Qipengyuania Reveals Extensive Genetic Diversity and Metabolic Versatility, Including the Description of Fifteen Novel Species.</title>
        <authorList>
            <person name="Liu Y."/>
        </authorList>
    </citation>
    <scope>NUCLEOTIDE SEQUENCE [LARGE SCALE GENOMIC DNA]</scope>
    <source>
        <strain evidence="7 8">1XM2-8</strain>
    </source>
</reference>
<keyword evidence="3" id="KW-0378">Hydrolase</keyword>
<dbReference type="PANTHER" id="PTHR37326:SF2">
    <property type="entry name" value="SUCCINYLGLUTAMATE DESUCCINYLASE_ASPARTOACYLASE FAMILY PROTEIN"/>
    <property type="match status" value="1"/>
</dbReference>
<dbReference type="RefSeq" id="WP_221423167.1">
    <property type="nucleotide sequence ID" value="NZ_CP081297.1"/>
</dbReference>
<name>A0ABX8ZF39_9SPHN</name>
<evidence type="ECO:0000313" key="7">
    <source>
        <dbReference type="EMBL" id="QZD87630.1"/>
    </source>
</evidence>
<dbReference type="Proteomes" id="UP000824280">
    <property type="component" value="Chromosome"/>
</dbReference>
<sequence>MVDNQAGDVPRKRSKSRAPFSLGGEEVPAGTSKTIDLPISRLSTRTEITMPVRVLHGAKPGPTLFVSAAVHGNEIVGVEMIRRLLKVISIKRLAGTLLCIPVVNAYGFTSHSRYLPDGRDLNRVFPGTPKGSLASQLAQVFTEEIIKRSDYGIDLHSAGMNRENLPQIRYSPGNEQASELADIFGAPAIITSPLRPGSLRQTADENNCTMLLMESGEALRFDEYAIRVGVRGILRVMAHLGMGVRKQPPPVASGLRCDSSRWVRAEQGGIFRSIRNTGTMVLEGEQIGYISDPFGDYDTAVLASLTGVIIGRSVMPVVNQGDALMHIARVRVPGTADARLSAIEEAAYDDPLFDEDEIM</sequence>
<evidence type="ECO:0000313" key="8">
    <source>
        <dbReference type="Proteomes" id="UP000824280"/>
    </source>
</evidence>
<dbReference type="InterPro" id="IPR053138">
    <property type="entry name" value="N-alpha-Ac-DABA_deacetylase"/>
</dbReference>
<dbReference type="Pfam" id="PF24827">
    <property type="entry name" value="AstE_AspA_cat"/>
    <property type="match status" value="1"/>
</dbReference>
<dbReference type="PIRSF" id="PIRSF039012">
    <property type="entry name" value="ASP"/>
    <property type="match status" value="1"/>
</dbReference>
<feature type="domain" description="Succinylglutamate desuccinylase/Aspartoacylase catalytic" evidence="6">
    <location>
        <begin position="60"/>
        <end position="240"/>
    </location>
</feature>
<gene>
    <name evidence="7" type="ORF">K3166_02705</name>
</gene>
<evidence type="ECO:0000256" key="2">
    <source>
        <dbReference type="ARBA" id="ARBA00022723"/>
    </source>
</evidence>
<dbReference type="InterPro" id="IPR043795">
    <property type="entry name" value="N-alpha-Ac-DABA-like"/>
</dbReference>
<evidence type="ECO:0000259" key="6">
    <source>
        <dbReference type="Pfam" id="PF24827"/>
    </source>
</evidence>
<evidence type="ECO:0000256" key="5">
    <source>
        <dbReference type="SAM" id="MobiDB-lite"/>
    </source>
</evidence>
<protein>
    <submittedName>
        <fullName evidence="7">Succinylglutamate desuccinylase/aspartoacylase family protein</fullName>
    </submittedName>
</protein>
<organism evidence="7 8">
    <name type="scientific">Qipengyuania psychrotolerans</name>
    <dbReference type="NCBI Taxonomy" id="2867238"/>
    <lineage>
        <taxon>Bacteria</taxon>
        <taxon>Pseudomonadati</taxon>
        <taxon>Pseudomonadota</taxon>
        <taxon>Alphaproteobacteria</taxon>
        <taxon>Sphingomonadales</taxon>
        <taxon>Erythrobacteraceae</taxon>
        <taxon>Qipengyuania</taxon>
    </lineage>
</organism>
<evidence type="ECO:0000256" key="4">
    <source>
        <dbReference type="ARBA" id="ARBA00022833"/>
    </source>
</evidence>
<keyword evidence="4" id="KW-0862">Zinc</keyword>
<feature type="region of interest" description="Disordered" evidence="5">
    <location>
        <begin position="1"/>
        <end position="32"/>
    </location>
</feature>
<dbReference type="InterPro" id="IPR055438">
    <property type="entry name" value="AstE_AspA_cat"/>
</dbReference>
<evidence type="ECO:0000256" key="1">
    <source>
        <dbReference type="ARBA" id="ARBA00001947"/>
    </source>
</evidence>
<dbReference type="Gene3D" id="3.40.630.10">
    <property type="entry name" value="Zn peptidases"/>
    <property type="match status" value="1"/>
</dbReference>
<dbReference type="CDD" id="cd06251">
    <property type="entry name" value="M14_ASTE_ASPA-like"/>
    <property type="match status" value="1"/>
</dbReference>